<keyword evidence="9" id="KW-1185">Reference proteome</keyword>
<dbReference type="Proteomes" id="UP000296201">
    <property type="component" value="Chromosome"/>
</dbReference>
<dbReference type="OrthoDB" id="9785233at2"/>
<dbReference type="Gene3D" id="2.30.30.910">
    <property type="match status" value="1"/>
</dbReference>
<dbReference type="AlphaFoldDB" id="A0A4P7P034"/>
<dbReference type="Pfam" id="PF03963">
    <property type="entry name" value="FlgD"/>
    <property type="match status" value="1"/>
</dbReference>
<dbReference type="Pfam" id="PF13861">
    <property type="entry name" value="FLgD_tudor"/>
    <property type="match status" value="1"/>
</dbReference>
<comment type="function">
    <text evidence="4 5">Required for flagellar hook formation. May act as a scaffolding protein.</text>
</comment>
<dbReference type="EMBL" id="CP032096">
    <property type="protein sequence ID" value="QBZ83501.1"/>
    <property type="molecule type" value="Genomic_DNA"/>
</dbReference>
<evidence type="ECO:0000256" key="1">
    <source>
        <dbReference type="ARBA" id="ARBA00010577"/>
    </source>
</evidence>
<dbReference type="Gene3D" id="2.60.40.4070">
    <property type="match status" value="1"/>
</dbReference>
<reference evidence="8 9" key="1">
    <citation type="submission" date="2018-08" db="EMBL/GenBank/DDBJ databases">
        <title>Horizontal acquisition of hydrogen conversion ability and other habitat adaptations in Hydrogenovibrio crunogenus strains.</title>
        <authorList>
            <person name="Gonnella G."/>
            <person name="Adam N."/>
            <person name="Perner M."/>
        </authorList>
    </citation>
    <scope>NUCLEOTIDE SEQUENCE [LARGE SCALE GENOMIC DNA]</scope>
    <source>
        <strain evidence="8 9">SP-41</strain>
    </source>
</reference>
<dbReference type="InterPro" id="IPR025965">
    <property type="entry name" value="FlgD/Vpr_Ig-like"/>
</dbReference>
<name>A0A4P7P034_9GAMM</name>
<feature type="domain" description="FlgD Tudor-like" evidence="7">
    <location>
        <begin position="89"/>
        <end position="224"/>
    </location>
</feature>
<dbReference type="InterPro" id="IPR005648">
    <property type="entry name" value="FlgD"/>
</dbReference>
<dbReference type="Pfam" id="PF13860">
    <property type="entry name" value="FlgD_ig"/>
    <property type="match status" value="1"/>
</dbReference>
<evidence type="ECO:0000313" key="9">
    <source>
        <dbReference type="Proteomes" id="UP000296201"/>
    </source>
</evidence>
<gene>
    <name evidence="8" type="primary">flgD</name>
    <name evidence="8" type="ORF">GHNINEIG_01556</name>
</gene>
<evidence type="ECO:0000256" key="3">
    <source>
        <dbReference type="ARBA" id="ARBA00022795"/>
    </source>
</evidence>
<evidence type="ECO:0000256" key="5">
    <source>
        <dbReference type="RuleBase" id="RU362076"/>
    </source>
</evidence>
<proteinExistence type="inferred from homology"/>
<keyword evidence="3 5" id="KW-1005">Bacterial flagellum biogenesis</keyword>
<comment type="similarity">
    <text evidence="1 5">Belongs to the FlgD family.</text>
</comment>
<evidence type="ECO:0000256" key="2">
    <source>
        <dbReference type="ARBA" id="ARBA00016013"/>
    </source>
</evidence>
<feature type="domain" description="FlgD/Vpr Ig-like" evidence="6">
    <location>
        <begin position="106"/>
        <end position="177"/>
    </location>
</feature>
<evidence type="ECO:0000313" key="8">
    <source>
        <dbReference type="EMBL" id="QBZ83501.1"/>
    </source>
</evidence>
<evidence type="ECO:0000259" key="6">
    <source>
        <dbReference type="Pfam" id="PF13860"/>
    </source>
</evidence>
<evidence type="ECO:0000256" key="4">
    <source>
        <dbReference type="ARBA" id="ARBA00024746"/>
    </source>
</evidence>
<evidence type="ECO:0000259" key="7">
    <source>
        <dbReference type="Pfam" id="PF13861"/>
    </source>
</evidence>
<accession>A0A4P7P034</accession>
<sequence>MATPAISSNNTDYMKALQQSTNGKSNAPDQQLGQADFLRLLTTQLQNQDPNKPMDPTNFVTDLTQMSQLEATTKMNQSMLAMTTGLQNMQVMQSASLIGKNVQAIGDTMSHEAGSETPIRLSLDQPLKDVTVVVSDANGPVSEIFVDDLNAGEKTVNWDGKDKLGNIASSGEYTLTVFGLDKNDELQSIKTIVPSKVNSISINEDGSSTATLATGERVKIDDIREIS</sequence>
<organism evidence="8 9">
    <name type="scientific">Hydrogenovibrio crunogenus</name>
    <dbReference type="NCBI Taxonomy" id="39765"/>
    <lineage>
        <taxon>Bacteria</taxon>
        <taxon>Pseudomonadati</taxon>
        <taxon>Pseudomonadota</taxon>
        <taxon>Gammaproteobacteria</taxon>
        <taxon>Thiotrichales</taxon>
        <taxon>Piscirickettsiaceae</taxon>
        <taxon>Hydrogenovibrio</taxon>
    </lineage>
</organism>
<dbReference type="RefSeq" id="WP_135796116.1">
    <property type="nucleotide sequence ID" value="NZ_CP032096.1"/>
</dbReference>
<dbReference type="InterPro" id="IPR025963">
    <property type="entry name" value="FLgD_Tudor"/>
</dbReference>
<protein>
    <recommendedName>
        <fullName evidence="2 5">Basal-body rod modification protein FlgD</fullName>
    </recommendedName>
</protein>
<dbReference type="GO" id="GO:0044781">
    <property type="term" value="P:bacterial-type flagellum organization"/>
    <property type="evidence" value="ECO:0007669"/>
    <property type="project" value="UniProtKB-UniRule"/>
</dbReference>